<name>A0A1B2DYL2_9BACL</name>
<proteinExistence type="predicted"/>
<accession>A0A1B2DYL2</accession>
<dbReference type="KEGG" id="pib:BBD41_09365"/>
<evidence type="ECO:0000256" key="1">
    <source>
        <dbReference type="ARBA" id="ARBA00022598"/>
    </source>
</evidence>
<keyword evidence="1" id="KW-0436">Ligase</keyword>
<dbReference type="EMBL" id="CP016809">
    <property type="protein sequence ID" value="ANY72781.1"/>
    <property type="molecule type" value="Genomic_DNA"/>
</dbReference>
<dbReference type="Pfam" id="PF13535">
    <property type="entry name" value="ATP-grasp_4"/>
    <property type="match status" value="1"/>
</dbReference>
<gene>
    <name evidence="4" type="ORF">BBD41_09365</name>
</gene>
<dbReference type="RefSeq" id="WP_099477404.1">
    <property type="nucleotide sequence ID" value="NZ_CP016809.1"/>
</dbReference>
<dbReference type="SUPFAM" id="SSF56059">
    <property type="entry name" value="Glutathione synthetase ATP-binding domain-like"/>
    <property type="match status" value="1"/>
</dbReference>
<evidence type="ECO:0000256" key="2">
    <source>
        <dbReference type="ARBA" id="ARBA00022741"/>
    </source>
</evidence>
<evidence type="ECO:0000256" key="3">
    <source>
        <dbReference type="ARBA" id="ARBA00022840"/>
    </source>
</evidence>
<sequence>MLTYEPVRCLLSGPALSPVLHDALTQVPVRICAEPAFDDVVAALGDRVPAGPDEAARHDTPVFYGWEPSYAAIMRLASPAHKHLAGLCKDKAAFRRLTSDLTPAFRCVALRPDELCTFRPPSDRSVVLKPSIGTNSIGVRVVASADAWAEAVEQSLDEIARASARVGTDVVSDTLFLVEDYVEGTEFACDGFWNGDGEAVITGIYEHPFDTPGDVADVVYFTSRPIMRALLPPATELLNRIGARLGPGARRFAFHLEARLRSDGVLVPIELNPLRFGQIGFSDLAFHAFGHNPYLCFFTDTGPDWPALCMGDDDIYALVVGIAAPGTDRMAQTADFLAAVGPNRVGFVAADREKSPFLGIAFTRVPSREEIPRLLSLRSP</sequence>
<dbReference type="AlphaFoldDB" id="A0A1B2DYL2"/>
<keyword evidence="2" id="KW-0547">Nucleotide-binding</keyword>
<dbReference type="GO" id="GO:0016874">
    <property type="term" value="F:ligase activity"/>
    <property type="evidence" value="ECO:0007669"/>
    <property type="project" value="UniProtKB-KW"/>
</dbReference>
<dbReference type="PANTHER" id="PTHR43585">
    <property type="entry name" value="FUMIPYRROLE BIOSYNTHESIS PROTEIN C"/>
    <property type="match status" value="1"/>
</dbReference>
<dbReference type="PANTHER" id="PTHR43585:SF2">
    <property type="entry name" value="ATP-GRASP ENZYME FSQD"/>
    <property type="match status" value="1"/>
</dbReference>
<organism evidence="4">
    <name type="scientific">Paenibacillus ihbetae</name>
    <dbReference type="NCBI Taxonomy" id="1870820"/>
    <lineage>
        <taxon>Bacteria</taxon>
        <taxon>Bacillati</taxon>
        <taxon>Bacillota</taxon>
        <taxon>Bacilli</taxon>
        <taxon>Bacillales</taxon>
        <taxon>Paenibacillaceae</taxon>
        <taxon>Paenibacillus</taxon>
    </lineage>
</organism>
<evidence type="ECO:0008006" key="5">
    <source>
        <dbReference type="Google" id="ProtNLM"/>
    </source>
</evidence>
<dbReference type="GO" id="GO:0005524">
    <property type="term" value="F:ATP binding"/>
    <property type="evidence" value="ECO:0007669"/>
    <property type="project" value="UniProtKB-KW"/>
</dbReference>
<reference evidence="4" key="1">
    <citation type="submission" date="2016-08" db="EMBL/GenBank/DDBJ databases">
        <title>Complete Genome Seqeunce of Paenibacillus sp. nov. IHBB 9852 from high altitute lake of Indian trans-Himalayas.</title>
        <authorList>
            <person name="Kiran S."/>
            <person name="Swarnkar M.K."/>
            <person name="Rana A."/>
            <person name="Tewari R."/>
            <person name="Gulati A."/>
        </authorList>
    </citation>
    <scope>NUCLEOTIDE SEQUENCE [LARGE SCALE GENOMIC DNA]</scope>
    <source>
        <strain evidence="4">IHBB 9852</strain>
    </source>
</reference>
<dbReference type="Gene3D" id="3.30.470.20">
    <property type="entry name" value="ATP-grasp fold, B domain"/>
    <property type="match status" value="1"/>
</dbReference>
<keyword evidence="3" id="KW-0067">ATP-binding</keyword>
<dbReference type="InterPro" id="IPR052032">
    <property type="entry name" value="ATP-dep_AA_Ligase"/>
</dbReference>
<evidence type="ECO:0000313" key="4">
    <source>
        <dbReference type="EMBL" id="ANY72781.1"/>
    </source>
</evidence>
<protein>
    <recommendedName>
        <fullName evidence="5">ATP-grasp domain-containing protein</fullName>
    </recommendedName>
</protein>